<reference evidence="2" key="1">
    <citation type="journal article" date="2009" name="PLoS Genet.">
        <title>Sequencing, mapping, and analysis of 27,455 maize full-length cDNAs.</title>
        <authorList>
            <person name="Soderlund C."/>
            <person name="Descour A."/>
            <person name="Kudrna D."/>
            <person name="Bomhoff M."/>
            <person name="Boyd L."/>
            <person name="Currie J."/>
            <person name="Angelova A."/>
            <person name="Collura K."/>
            <person name="Wissotski M."/>
            <person name="Ashley E."/>
            <person name="Morrow D."/>
            <person name="Fernandes J."/>
            <person name="Walbot V."/>
            <person name="Yu Y."/>
        </authorList>
    </citation>
    <scope>NUCLEOTIDE SEQUENCE</scope>
    <source>
        <strain evidence="2">B73</strain>
    </source>
</reference>
<dbReference type="EMBL" id="BT038230">
    <property type="protein sequence ID" value="ACF83235.1"/>
    <property type="molecule type" value="mRNA"/>
</dbReference>
<feature type="compositionally biased region" description="Basic residues" evidence="1">
    <location>
        <begin position="1"/>
        <end position="18"/>
    </location>
</feature>
<name>B4FM92_MAIZE</name>
<dbReference type="AlphaFoldDB" id="B4FM92"/>
<evidence type="ECO:0000256" key="1">
    <source>
        <dbReference type="SAM" id="MobiDB-lite"/>
    </source>
</evidence>
<protein>
    <submittedName>
        <fullName evidence="2">Uncharacterized protein</fullName>
    </submittedName>
</protein>
<sequence length="73" mass="8305">MLRDKRLRQQLRKRKRATMSRGSLRSARRDVPLTHTLRSNLAVDGCWHAFLPALDSVAELMGTSLRVKSLSST</sequence>
<evidence type="ECO:0000313" key="2">
    <source>
        <dbReference type="EMBL" id="ACF83235.1"/>
    </source>
</evidence>
<feature type="region of interest" description="Disordered" evidence="1">
    <location>
        <begin position="1"/>
        <end position="28"/>
    </location>
</feature>
<proteinExistence type="evidence at transcript level"/>
<organism evidence="2">
    <name type="scientific">Zea mays</name>
    <name type="common">Maize</name>
    <dbReference type="NCBI Taxonomy" id="4577"/>
    <lineage>
        <taxon>Eukaryota</taxon>
        <taxon>Viridiplantae</taxon>
        <taxon>Streptophyta</taxon>
        <taxon>Embryophyta</taxon>
        <taxon>Tracheophyta</taxon>
        <taxon>Spermatophyta</taxon>
        <taxon>Magnoliopsida</taxon>
        <taxon>Liliopsida</taxon>
        <taxon>Poales</taxon>
        <taxon>Poaceae</taxon>
        <taxon>PACMAD clade</taxon>
        <taxon>Panicoideae</taxon>
        <taxon>Andropogonodae</taxon>
        <taxon>Andropogoneae</taxon>
        <taxon>Tripsacinae</taxon>
        <taxon>Zea</taxon>
    </lineage>
</organism>
<accession>B4FM92</accession>